<name>A0A8J6XXK0_9BACT</name>
<dbReference type="InterPro" id="IPR007197">
    <property type="entry name" value="rSAM"/>
</dbReference>
<evidence type="ECO:0000256" key="4">
    <source>
        <dbReference type="ARBA" id="ARBA00023004"/>
    </source>
</evidence>
<comment type="cofactor">
    <cofactor evidence="6 7">
        <name>[4Fe-4S] cluster</name>
        <dbReference type="ChEBI" id="CHEBI:49883"/>
    </cofactor>
    <text evidence="6 7">Binds 1 [4Fe-4S] cluster. The cluster is coordinated with 3 cysteines and an exchangeable S-adenosyl-L-methionine.</text>
</comment>
<evidence type="ECO:0000256" key="8">
    <source>
        <dbReference type="PIRSR" id="PIRSR004762-2"/>
    </source>
</evidence>
<comment type="function">
    <text evidence="6">Radical SAM enzyme that catalyzes the cyclization of dehypoxanthine futalosine (DHFL) into cyclic dehypoxanthine futalosine (CDHFL), a step in the biosynthesis of menaquinone (MK, vitamin K2).</text>
</comment>
<dbReference type="NCBIfam" id="TIGR03699">
    <property type="entry name" value="menaquin_MqnC"/>
    <property type="match status" value="1"/>
</dbReference>
<dbReference type="GO" id="GO:0016765">
    <property type="term" value="F:transferase activity, transferring alkyl or aryl (other than methyl) groups"/>
    <property type="evidence" value="ECO:0007669"/>
    <property type="project" value="InterPro"/>
</dbReference>
<evidence type="ECO:0000313" key="11">
    <source>
        <dbReference type="Proteomes" id="UP000648239"/>
    </source>
</evidence>
<dbReference type="HAMAP" id="MF_00992">
    <property type="entry name" value="MqnC"/>
    <property type="match status" value="1"/>
</dbReference>
<dbReference type="InterPro" id="IPR058240">
    <property type="entry name" value="rSAM_sf"/>
</dbReference>
<dbReference type="Gene3D" id="3.20.20.70">
    <property type="entry name" value="Aldolase class I"/>
    <property type="match status" value="1"/>
</dbReference>
<comment type="pathway">
    <text evidence="6">Quinol/quinone metabolism; menaquinone biosynthesis.</text>
</comment>
<dbReference type="GO" id="GO:0046992">
    <property type="term" value="F:oxidoreductase activity, acting on X-H and Y-H to form an X-Y bond"/>
    <property type="evidence" value="ECO:0007669"/>
    <property type="project" value="UniProtKB-UniRule"/>
</dbReference>
<comment type="catalytic activity">
    <reaction evidence="6">
        <text>dehypoxanthine futalosine + S-adenosyl-L-methionine = cyclic dehypoxanthinylfutalosinate + 5'-deoxyadenosine + L-methionine + H(+)</text>
        <dbReference type="Rhea" id="RHEA:33083"/>
        <dbReference type="ChEBI" id="CHEBI:15378"/>
        <dbReference type="ChEBI" id="CHEBI:17319"/>
        <dbReference type="ChEBI" id="CHEBI:57844"/>
        <dbReference type="ChEBI" id="CHEBI:58864"/>
        <dbReference type="ChEBI" id="CHEBI:59789"/>
        <dbReference type="ChEBI" id="CHEBI:64270"/>
        <dbReference type="EC" id="1.21.98.1"/>
    </reaction>
</comment>
<proteinExistence type="inferred from homology"/>
<dbReference type="InterPro" id="IPR034405">
    <property type="entry name" value="F420"/>
</dbReference>
<dbReference type="Proteomes" id="UP000648239">
    <property type="component" value="Unassembled WGS sequence"/>
</dbReference>
<evidence type="ECO:0000256" key="5">
    <source>
        <dbReference type="ARBA" id="ARBA00023014"/>
    </source>
</evidence>
<sequence length="364" mass="40678">MTENFRANLDAVASKILEETRISPQEALLLLEHEEITTLGALADLVRRRKHPDKVVTYIIDRNVNYTNICNAFCSFCAFYRPPGDDEEGYVLPADEIIAKIGETYELGGNQILLQGGHNPKLKIDYYEDLFRKLKEAFPDLWLHALSPPEIEHIRRASRISLAETLERLRAAGLDSIPGGGAEILVDEIREQLATNKCSSDEWLGVMEAAHNMGMRSTATMMFGHVETRAHRIEHLARIRELQDRTGGFTAFIGWTYQPHEGDLGGEEASSAEYLRTITVARLFLDNIENFQASWVTQGPKVGGAALAFGVNDMGSTMIEENVVAAAGTVFQMNQDEIVRAIRDAGFTAARRNMQYERLEVHPG</sequence>
<feature type="domain" description="Radical SAM core" evidence="9">
    <location>
        <begin position="56"/>
        <end position="289"/>
    </location>
</feature>
<dbReference type="GO" id="GO:0005506">
    <property type="term" value="F:iron ion binding"/>
    <property type="evidence" value="ECO:0007669"/>
    <property type="project" value="UniProtKB-UniRule"/>
</dbReference>
<dbReference type="GO" id="GO:0009234">
    <property type="term" value="P:menaquinone biosynthetic process"/>
    <property type="evidence" value="ECO:0007669"/>
    <property type="project" value="UniProtKB-UniRule"/>
</dbReference>
<evidence type="ECO:0000256" key="2">
    <source>
        <dbReference type="ARBA" id="ARBA00022691"/>
    </source>
</evidence>
<reference evidence="10 11" key="1">
    <citation type="submission" date="2020-08" db="EMBL/GenBank/DDBJ databases">
        <title>Acidobacteriota in marine sediments use diverse sulfur dissimilation pathways.</title>
        <authorList>
            <person name="Wasmund K."/>
        </authorList>
    </citation>
    <scope>NUCLEOTIDE SEQUENCE [LARGE SCALE GENOMIC DNA]</scope>
    <source>
        <strain evidence="10">MAG AM4</strain>
    </source>
</reference>
<feature type="binding site" evidence="6 7">
    <location>
        <position position="77"/>
    </location>
    <ligand>
        <name>[4Fe-4S] cluster</name>
        <dbReference type="ChEBI" id="CHEBI:49883"/>
        <note>4Fe-4S-S-AdoMet</note>
    </ligand>
</feature>
<protein>
    <recommendedName>
        <fullName evidence="6">Cyclic dehypoxanthine futalosine synthase</fullName>
        <shortName evidence="6">Cyclic DHFL synthase</shortName>
        <ecNumber evidence="6">1.21.98.1</ecNumber>
    </recommendedName>
    <alternativeName>
        <fullName evidence="6">Dehypoxanthine futalosine cyclase</fullName>
        <shortName evidence="6">DHFL cyclase</shortName>
    </alternativeName>
    <alternativeName>
        <fullName evidence="6">Menaquinone biosynthetic enzyme MqnC</fullName>
    </alternativeName>
</protein>
<gene>
    <name evidence="6 10" type="primary">mqnC</name>
    <name evidence="10" type="ORF">IFK94_02730</name>
</gene>
<dbReference type="InterPro" id="IPR022431">
    <property type="entry name" value="Cyclic_DHFL_synthase_mqnC"/>
</dbReference>
<dbReference type="CDD" id="cd01335">
    <property type="entry name" value="Radical_SAM"/>
    <property type="match status" value="1"/>
</dbReference>
<dbReference type="InterPro" id="IPR013785">
    <property type="entry name" value="Aldolase_TIM"/>
</dbReference>
<dbReference type="GO" id="GO:0044689">
    <property type="term" value="F:7,8-didemethyl-8-hydroxy-5-deazariboflavin synthase activity"/>
    <property type="evidence" value="ECO:0007669"/>
    <property type="project" value="TreeGrafter"/>
</dbReference>
<dbReference type="PANTHER" id="PTHR43076:SF1">
    <property type="entry name" value="LIPOYL SYNTHASE 2"/>
    <property type="match status" value="1"/>
</dbReference>
<dbReference type="SFLD" id="SFLDF00342">
    <property type="entry name" value="cyclic_dehypoxanthine_futalosi"/>
    <property type="match status" value="1"/>
</dbReference>
<dbReference type="EC" id="1.21.98.1" evidence="6"/>
<feature type="binding site" evidence="8">
    <location>
        <position position="76"/>
    </location>
    <ligand>
        <name>S-adenosyl-L-methionine</name>
        <dbReference type="ChEBI" id="CHEBI:59789"/>
    </ligand>
</feature>
<dbReference type="SFLD" id="SFLDG01064">
    <property type="entry name" value="F420__menaquinone_cofactor_bio"/>
    <property type="match status" value="2"/>
</dbReference>
<feature type="binding site" evidence="8">
    <location>
        <position position="147"/>
    </location>
    <ligand>
        <name>(3R)-3-methyl-D-ornithine</name>
        <dbReference type="ChEBI" id="CHEBI:64642"/>
    </ligand>
</feature>
<feature type="binding site" evidence="6 7">
    <location>
        <position position="74"/>
    </location>
    <ligand>
        <name>[4Fe-4S] cluster</name>
        <dbReference type="ChEBI" id="CHEBI:49883"/>
        <note>4Fe-4S-S-AdoMet</note>
    </ligand>
</feature>
<dbReference type="SFLD" id="SFLDG01389">
    <property type="entry name" value="menaquinone_synthsis_involved"/>
    <property type="match status" value="2"/>
</dbReference>
<feature type="binding site" evidence="8">
    <location>
        <position position="316"/>
    </location>
    <ligand>
        <name>(3R)-3-methyl-D-ornithine</name>
        <dbReference type="ChEBI" id="CHEBI:64642"/>
    </ligand>
</feature>
<keyword evidence="2 6" id="KW-0949">S-adenosyl-L-methionine</keyword>
<dbReference type="InterPro" id="IPR045567">
    <property type="entry name" value="CofH/MnqC-like_C"/>
</dbReference>
<dbReference type="PANTHER" id="PTHR43076">
    <property type="entry name" value="FO SYNTHASE (COFH)"/>
    <property type="match status" value="1"/>
</dbReference>
<dbReference type="SFLD" id="SFLDF00343">
    <property type="entry name" value="aminofutalosine_synthase_(mqnE"/>
    <property type="match status" value="1"/>
</dbReference>
<dbReference type="PROSITE" id="PS51918">
    <property type="entry name" value="RADICAL_SAM"/>
    <property type="match status" value="1"/>
</dbReference>
<dbReference type="Pfam" id="PF19288">
    <property type="entry name" value="CofH_C"/>
    <property type="match status" value="1"/>
</dbReference>
<dbReference type="SFLD" id="SFLDS00029">
    <property type="entry name" value="Radical_SAM"/>
    <property type="match status" value="2"/>
</dbReference>
<dbReference type="Pfam" id="PF04055">
    <property type="entry name" value="Radical_SAM"/>
    <property type="match status" value="1"/>
</dbReference>
<keyword evidence="6" id="KW-0474">Menaquinone biosynthesis</keyword>
<keyword evidence="4 6" id="KW-0408">Iron</keyword>
<dbReference type="NCBIfam" id="TIGR00423">
    <property type="entry name" value="CofH family radical SAM protein"/>
    <property type="match status" value="1"/>
</dbReference>
<dbReference type="UniPathway" id="UPA00079"/>
<evidence type="ECO:0000256" key="6">
    <source>
        <dbReference type="HAMAP-Rule" id="MF_00992"/>
    </source>
</evidence>
<keyword evidence="3 6" id="KW-0479">Metal-binding</keyword>
<evidence type="ECO:0000256" key="7">
    <source>
        <dbReference type="PIRSR" id="PIRSR004762-1"/>
    </source>
</evidence>
<evidence type="ECO:0000256" key="1">
    <source>
        <dbReference type="ARBA" id="ARBA00022485"/>
    </source>
</evidence>
<comment type="similarity">
    <text evidence="6">Belongs to the radical SAM superfamily. MqnC family.</text>
</comment>
<comment type="caution">
    <text evidence="10">The sequence shown here is derived from an EMBL/GenBank/DDBJ whole genome shotgun (WGS) entry which is preliminary data.</text>
</comment>
<accession>A0A8J6XXK0</accession>
<dbReference type="InterPro" id="IPR020050">
    <property type="entry name" value="FO_synthase_su2"/>
</dbReference>
<feature type="binding site" evidence="8">
    <location>
        <position position="294"/>
    </location>
    <ligand>
        <name>(3R)-3-methyl-D-ornithine</name>
        <dbReference type="ChEBI" id="CHEBI:64642"/>
    </ligand>
</feature>
<keyword evidence="6" id="KW-0560">Oxidoreductase</keyword>
<dbReference type="PIRSF" id="PIRSF004762">
    <property type="entry name" value="CHP00423"/>
    <property type="match status" value="1"/>
</dbReference>
<evidence type="ECO:0000256" key="3">
    <source>
        <dbReference type="ARBA" id="ARBA00022723"/>
    </source>
</evidence>
<dbReference type="AlphaFoldDB" id="A0A8J6XXK0"/>
<dbReference type="SUPFAM" id="SSF102114">
    <property type="entry name" value="Radical SAM enzymes"/>
    <property type="match status" value="1"/>
</dbReference>
<dbReference type="EMBL" id="JACXWD010000005">
    <property type="protein sequence ID" value="MBD3867015.1"/>
    <property type="molecule type" value="Genomic_DNA"/>
</dbReference>
<evidence type="ECO:0000313" key="10">
    <source>
        <dbReference type="EMBL" id="MBD3867015.1"/>
    </source>
</evidence>
<keyword evidence="1 6" id="KW-0004">4Fe-4S</keyword>
<feature type="binding site" evidence="8">
    <location>
        <position position="183"/>
    </location>
    <ligand>
        <name>S-adenosyl-L-methionine</name>
        <dbReference type="ChEBI" id="CHEBI:59789"/>
    </ligand>
</feature>
<dbReference type="GO" id="GO:0051539">
    <property type="term" value="F:4 iron, 4 sulfur cluster binding"/>
    <property type="evidence" value="ECO:0007669"/>
    <property type="project" value="UniProtKB-KW"/>
</dbReference>
<feature type="binding site" evidence="6 7">
    <location>
        <position position="70"/>
    </location>
    <ligand>
        <name>[4Fe-4S] cluster</name>
        <dbReference type="ChEBI" id="CHEBI:49883"/>
        <note>4Fe-4S-S-AdoMet</note>
    </ligand>
</feature>
<organism evidence="10 11">
    <name type="scientific">Candidatus Polarisedimenticola svalbardensis</name>
    <dbReference type="NCBI Taxonomy" id="2886004"/>
    <lineage>
        <taxon>Bacteria</taxon>
        <taxon>Pseudomonadati</taxon>
        <taxon>Acidobacteriota</taxon>
        <taxon>Candidatus Polarisedimenticolia</taxon>
        <taxon>Candidatus Polarisedimenticolales</taxon>
        <taxon>Candidatus Polarisedimenticolaceae</taxon>
        <taxon>Candidatus Polarisedimenticola</taxon>
    </lineage>
</organism>
<keyword evidence="5 6" id="KW-0411">Iron-sulfur</keyword>
<evidence type="ECO:0000259" key="9">
    <source>
        <dbReference type="PROSITE" id="PS51918"/>
    </source>
</evidence>